<gene>
    <name evidence="2" type="ORF">HGRIS_001662</name>
</gene>
<comment type="caution">
    <text evidence="2">The sequence shown here is derived from an EMBL/GenBank/DDBJ whole genome shotgun (WGS) entry which is preliminary data.</text>
</comment>
<dbReference type="Gene3D" id="1.20.1280.50">
    <property type="match status" value="1"/>
</dbReference>
<proteinExistence type="predicted"/>
<evidence type="ECO:0000313" key="3">
    <source>
        <dbReference type="Proteomes" id="UP001556367"/>
    </source>
</evidence>
<feature type="domain" description="F-box" evidence="1">
    <location>
        <begin position="39"/>
        <end position="92"/>
    </location>
</feature>
<dbReference type="InterPro" id="IPR001810">
    <property type="entry name" value="F-box_dom"/>
</dbReference>
<sequence>MASKCTVDETIRSIDREIEDERKRHEQAMRTLKGRRNNCAPISKLPDELLLRIFELVNWNCLLKSPAAFSFTQVSSKWRCLALADTRLWRRIELYPGWPAISRFILTMATRANHRKLDIVYADSGYQANHFSIQLLRSVMESILMHPGVEFASLDIQAHCYGDLERYTRLLAASTGLATLQKMSIGHRSRTPAGYTLPLALAESEAPRLQSFSLDRCAVPWGSPFLQSFTHSLTSFSLVNPPQPVALINLLSQLRNMPCLRHLVLNDCLAPLASGDSLAAEKATLRDLEYFEFHSYHISNASFIKFVGLPSHTSVSCSLDYSKEDFGGASADLNPRESRNTHDLSLQKLEALSWYLAVDPSSKPLAFDIVHSSRKVLFNLDNTCPRHEADGRRQLYVHGLQADENLIAIPSVLLGYNALPCNQIIRLSFNHQLREPRDTWTPAKSLAWWSALITLGNVKELQTNDPYMASSILRLSSNTELYFPHLTKLDIREVDYTDAQGVGLCEELHAWLVLRADSLGYSKRVEVTNGRVRKEQLDMLSSVIGTIHVAGKGC</sequence>
<dbReference type="PROSITE" id="PS50181">
    <property type="entry name" value="FBOX"/>
    <property type="match status" value="1"/>
</dbReference>
<dbReference type="Proteomes" id="UP001556367">
    <property type="component" value="Unassembled WGS sequence"/>
</dbReference>
<keyword evidence="3" id="KW-1185">Reference proteome</keyword>
<dbReference type="SUPFAM" id="SSF52047">
    <property type="entry name" value="RNI-like"/>
    <property type="match status" value="1"/>
</dbReference>
<evidence type="ECO:0000313" key="2">
    <source>
        <dbReference type="EMBL" id="KAL0955415.1"/>
    </source>
</evidence>
<dbReference type="EMBL" id="JASNQZ010000006">
    <property type="protein sequence ID" value="KAL0955415.1"/>
    <property type="molecule type" value="Genomic_DNA"/>
</dbReference>
<organism evidence="2 3">
    <name type="scientific">Hohenbuehelia grisea</name>
    <dbReference type="NCBI Taxonomy" id="104357"/>
    <lineage>
        <taxon>Eukaryota</taxon>
        <taxon>Fungi</taxon>
        <taxon>Dikarya</taxon>
        <taxon>Basidiomycota</taxon>
        <taxon>Agaricomycotina</taxon>
        <taxon>Agaricomycetes</taxon>
        <taxon>Agaricomycetidae</taxon>
        <taxon>Agaricales</taxon>
        <taxon>Pleurotineae</taxon>
        <taxon>Pleurotaceae</taxon>
        <taxon>Hohenbuehelia</taxon>
    </lineage>
</organism>
<evidence type="ECO:0000259" key="1">
    <source>
        <dbReference type="PROSITE" id="PS50181"/>
    </source>
</evidence>
<accession>A0ABR3JI27</accession>
<name>A0ABR3JI27_9AGAR</name>
<reference evidence="3" key="1">
    <citation type="submission" date="2024-06" db="EMBL/GenBank/DDBJ databases">
        <title>Multi-omics analyses provide insights into the biosynthesis of the anticancer antibiotic pleurotin in Hohenbuehelia grisea.</title>
        <authorList>
            <person name="Weaver J.A."/>
            <person name="Alberti F."/>
        </authorList>
    </citation>
    <scope>NUCLEOTIDE SEQUENCE [LARGE SCALE GENOMIC DNA]</scope>
    <source>
        <strain evidence="3">T-177</strain>
    </source>
</reference>
<dbReference type="InterPro" id="IPR036047">
    <property type="entry name" value="F-box-like_dom_sf"/>
</dbReference>
<dbReference type="SUPFAM" id="SSF81383">
    <property type="entry name" value="F-box domain"/>
    <property type="match status" value="1"/>
</dbReference>
<dbReference type="Pfam" id="PF12937">
    <property type="entry name" value="F-box-like"/>
    <property type="match status" value="1"/>
</dbReference>
<protein>
    <recommendedName>
        <fullName evidence="1">F-box domain-containing protein</fullName>
    </recommendedName>
</protein>